<dbReference type="Gene3D" id="1.10.132.30">
    <property type="match status" value="1"/>
</dbReference>
<dbReference type="Proteomes" id="UP000008514">
    <property type="component" value="Chromosome"/>
</dbReference>
<feature type="compositionally biased region" description="Polar residues" evidence="9">
    <location>
        <begin position="329"/>
        <end position="346"/>
    </location>
</feature>
<dbReference type="HOGENOM" id="CLU_000524_3_1_10"/>
<feature type="binding site" evidence="7">
    <location>
        <position position="909"/>
    </location>
    <ligand>
        <name>Zn(2+)</name>
        <dbReference type="ChEBI" id="CHEBI:29105"/>
        <label>2</label>
    </ligand>
</feature>
<dbReference type="SMART" id="SM00663">
    <property type="entry name" value="RPOLA_N"/>
    <property type="match status" value="1"/>
</dbReference>
<keyword evidence="7" id="KW-0862">Zinc</keyword>
<dbReference type="InterPro" id="IPR007080">
    <property type="entry name" value="RNA_pol_Rpb1_1"/>
</dbReference>
<dbReference type="Pfam" id="PF04997">
    <property type="entry name" value="RNA_pol_Rpb1_1"/>
    <property type="match status" value="1"/>
</dbReference>
<feature type="binding site" evidence="7">
    <location>
        <position position="84"/>
    </location>
    <ligand>
        <name>Zn(2+)</name>
        <dbReference type="ChEBI" id="CHEBI:29105"/>
        <label>1</label>
    </ligand>
</feature>
<evidence type="ECO:0000313" key="11">
    <source>
        <dbReference type="EMBL" id="AFU69330.1"/>
    </source>
</evidence>
<dbReference type="GO" id="GO:0006351">
    <property type="term" value="P:DNA-templated transcription"/>
    <property type="evidence" value="ECO:0007669"/>
    <property type="project" value="UniProtKB-UniRule"/>
</dbReference>
<dbReference type="CDD" id="cd01609">
    <property type="entry name" value="RNAP_beta'_N"/>
    <property type="match status" value="1"/>
</dbReference>
<evidence type="ECO:0000256" key="2">
    <source>
        <dbReference type="ARBA" id="ARBA00022679"/>
    </source>
</evidence>
<dbReference type="InterPro" id="IPR000722">
    <property type="entry name" value="RNA_pol_asu"/>
</dbReference>
<dbReference type="InterPro" id="IPR007081">
    <property type="entry name" value="RNA_pol_Rpb1_5"/>
</dbReference>
<dbReference type="CDD" id="cd02655">
    <property type="entry name" value="RNAP_beta'_C"/>
    <property type="match status" value="1"/>
</dbReference>
<evidence type="ECO:0000256" key="8">
    <source>
        <dbReference type="RuleBase" id="RU004279"/>
    </source>
</evidence>
<feature type="binding site" evidence="7">
    <location>
        <position position="825"/>
    </location>
    <ligand>
        <name>Zn(2+)</name>
        <dbReference type="ChEBI" id="CHEBI:29105"/>
        <label>2</label>
    </ligand>
</feature>
<dbReference type="InterPro" id="IPR012754">
    <property type="entry name" value="DNA-dir_RpoC_beta_prime_bact"/>
</dbReference>
<gene>
    <name evidence="7" type="primary">rpoC</name>
    <name evidence="11" type="ordered locus">P700755_002582</name>
</gene>
<evidence type="ECO:0000313" key="12">
    <source>
        <dbReference type="Proteomes" id="UP000008514"/>
    </source>
</evidence>
<dbReference type="PANTHER" id="PTHR19376:SF54">
    <property type="entry name" value="DNA-DIRECTED RNA POLYMERASE SUBUNIT BETA"/>
    <property type="match status" value="1"/>
</dbReference>
<proteinExistence type="inferred from homology"/>
<feature type="binding site" evidence="7">
    <location>
        <position position="906"/>
    </location>
    <ligand>
        <name>Zn(2+)</name>
        <dbReference type="ChEBI" id="CHEBI:29105"/>
        <label>2</label>
    </ligand>
</feature>
<protein>
    <recommendedName>
        <fullName evidence="7">DNA-directed RNA polymerase subunit beta'</fullName>
        <shortName evidence="7">RNAP subunit beta'</shortName>
        <ecNumber evidence="7">2.7.7.6</ecNumber>
    </recommendedName>
    <alternativeName>
        <fullName evidence="7">RNA polymerase subunit beta'</fullName>
    </alternativeName>
    <alternativeName>
        <fullName evidence="7">Transcriptase subunit beta'</fullName>
    </alternativeName>
</protein>
<feature type="region of interest" description="Disordered" evidence="9">
    <location>
        <begin position="328"/>
        <end position="347"/>
    </location>
</feature>
<evidence type="ECO:0000256" key="5">
    <source>
        <dbReference type="ARBA" id="ARBA00023163"/>
    </source>
</evidence>
<keyword evidence="7" id="KW-0460">Magnesium</keyword>
<dbReference type="HAMAP" id="MF_01322">
    <property type="entry name" value="RNApol_bact_RpoC"/>
    <property type="match status" value="1"/>
</dbReference>
<dbReference type="InterPro" id="IPR045867">
    <property type="entry name" value="DNA-dir_RpoC_beta_prime"/>
</dbReference>
<dbReference type="SUPFAM" id="SSF64484">
    <property type="entry name" value="beta and beta-prime subunits of DNA dependent RNA-polymerase"/>
    <property type="match status" value="1"/>
</dbReference>
<comment type="catalytic activity">
    <reaction evidence="6 7 8">
        <text>RNA(n) + a ribonucleoside 5'-triphosphate = RNA(n+1) + diphosphate</text>
        <dbReference type="Rhea" id="RHEA:21248"/>
        <dbReference type="Rhea" id="RHEA-COMP:14527"/>
        <dbReference type="Rhea" id="RHEA-COMP:17342"/>
        <dbReference type="ChEBI" id="CHEBI:33019"/>
        <dbReference type="ChEBI" id="CHEBI:61557"/>
        <dbReference type="ChEBI" id="CHEBI:140395"/>
        <dbReference type="EC" id="2.7.7.6"/>
    </reaction>
</comment>
<dbReference type="InterPro" id="IPR038120">
    <property type="entry name" value="Rpb1_funnel_sf"/>
</dbReference>
<comment type="cofactor">
    <cofactor evidence="7">
        <name>Mg(2+)</name>
        <dbReference type="ChEBI" id="CHEBI:18420"/>
    </cofactor>
    <text evidence="7">Binds 1 Mg(2+) ion per subunit.</text>
</comment>
<dbReference type="GO" id="GO:0000287">
    <property type="term" value="F:magnesium ion binding"/>
    <property type="evidence" value="ECO:0007669"/>
    <property type="project" value="UniProtKB-UniRule"/>
</dbReference>
<dbReference type="RefSeq" id="WP_015024899.1">
    <property type="nucleotide sequence ID" value="NC_018721.1"/>
</dbReference>
<dbReference type="NCBIfam" id="TIGR02386">
    <property type="entry name" value="rpoC_TIGR"/>
    <property type="match status" value="1"/>
</dbReference>
<feature type="binding site" evidence="7">
    <location>
        <position position="481"/>
    </location>
    <ligand>
        <name>Mg(2+)</name>
        <dbReference type="ChEBI" id="CHEBI:18420"/>
    </ligand>
</feature>
<evidence type="ECO:0000256" key="9">
    <source>
        <dbReference type="SAM" id="MobiDB-lite"/>
    </source>
</evidence>
<dbReference type="Gene3D" id="2.40.50.100">
    <property type="match status" value="3"/>
</dbReference>
<evidence type="ECO:0000259" key="10">
    <source>
        <dbReference type="SMART" id="SM00663"/>
    </source>
</evidence>
<dbReference type="eggNOG" id="COG0086">
    <property type="taxonomic scope" value="Bacteria"/>
</dbReference>
<dbReference type="Pfam" id="PF05000">
    <property type="entry name" value="RNA_pol_Rpb1_4"/>
    <property type="match status" value="1"/>
</dbReference>
<keyword evidence="4 7" id="KW-0479">Metal-binding</keyword>
<dbReference type="Pfam" id="PF04983">
    <property type="entry name" value="RNA_pol_Rpb1_3"/>
    <property type="match status" value="1"/>
</dbReference>
<keyword evidence="2 7" id="KW-0808">Transferase</keyword>
<dbReference type="Pfam" id="PF04998">
    <property type="entry name" value="RNA_pol_Rpb1_5"/>
    <property type="match status" value="1"/>
</dbReference>
<dbReference type="KEGG" id="ptq:P700755_002582"/>
<comment type="subunit">
    <text evidence="7">The RNAP catalytic core consists of 2 alpha, 1 beta, 1 beta' and 1 omega subunit. When a sigma factor is associated with the core the holoenzyme is formed, which can initiate transcription.</text>
</comment>
<dbReference type="EC" id="2.7.7.6" evidence="7"/>
<dbReference type="InterPro" id="IPR006592">
    <property type="entry name" value="RNA_pol_N"/>
</dbReference>
<feature type="binding site" evidence="7">
    <location>
        <position position="66"/>
    </location>
    <ligand>
        <name>Zn(2+)</name>
        <dbReference type="ChEBI" id="CHEBI:29105"/>
        <label>1</label>
    </ligand>
</feature>
<dbReference type="Gene3D" id="1.10.150.390">
    <property type="match status" value="1"/>
</dbReference>
<dbReference type="InterPro" id="IPR044893">
    <property type="entry name" value="RNA_pol_Rpb1_clamp_domain"/>
</dbReference>
<feature type="binding site" evidence="7">
    <location>
        <position position="479"/>
    </location>
    <ligand>
        <name>Mg(2+)</name>
        <dbReference type="ChEBI" id="CHEBI:18420"/>
    </ligand>
</feature>
<dbReference type="GO" id="GO:0003677">
    <property type="term" value="F:DNA binding"/>
    <property type="evidence" value="ECO:0007669"/>
    <property type="project" value="UniProtKB-UniRule"/>
</dbReference>
<comment type="function">
    <text evidence="7 8">DNA-dependent RNA polymerase catalyzes the transcription of DNA into RNA using the four ribonucleoside triphosphates as substrates.</text>
</comment>
<dbReference type="InterPro" id="IPR042102">
    <property type="entry name" value="RNA_pol_Rpb1_3_sf"/>
</dbReference>
<sequence length="1435" mass="160619">MTRNNDKNTQKRFNKISIGLSSPERILGESRGEVLKPETINYRTHKPERDGLFCERIFGPVKDYECACGKYKRIRYKGIVCDRCGVEVTEKKVRRDRVGHINLVVPVAHIWYFRSLPNKIGYLLGIPSKKLDMIIYYERYVVVQPGDAKNEEGESLKKMDFLTEEEYLNILEKIPQENQYLDDDDPNKFIAKMGAECLLEILKRLDLNELSYDLRHKANNETSKQRKTEALKRLQVVEALRDSTKNRENNPEWMIMKVIPVTPPELRPLVPLDGGRFATSDLNDLYRRVIIRNNRLKRLMEIKAPEVILRNEKRMLQESVDSLFDNTRKSSAVKTDSNRPLKSLSDSLKGKQGRFRQNLLGKRVDYSARSVIVVGPEMKMFECGLPKDMAAELYKPFVIRKLIERGIVKTVKSAKKIIDKKEPVVWDILENVLKGHPVLLNRAPTLHRLGIQAFQPKLIEGKAIQLHPLVCTAFNADFDGDQMAVHLPLGPEAILEAQLLMLASHSILNPANGSPITVPSQDMVLGLYYMTKPRSSTPEHKVKGEGLRFYSDEEVNIAYNEKQVELNALITIRTNDVDENGDIVKKNIETTVGRVLFNQTIPDSVGFINDVMTKKALRDVIARVLKKTSVPETAEFLDEIKSLGYNFAFKGGLSFSLGDIIIPAEKQSMIDDANEQVEGVIGNYNMGLITNNERYNQVIDIWTATNANLTELAMKRIREDQQGFNSVYMMLDSGARGSKEQIRQLTGMRGLMAKPKKSTSAGGEIIENPILSNFKEGLSILEYFISTHGARKGLADTALKTADAGYLTRRLVDVSQDVIVREEDCGTLRGIEVFALKKNDEVVESLGERIVGRTALNDIIDPISQDLLVESGDEIHEDAADKIEVSALNSVEVRSPLTCEAKQGICVKCYGRNLSTNKTVQRGEAVGVVAAQSIGEPGTQLTLRTFHVGGIAGNISEENKLESKFDGVAEIEDLKTVEGKNNDGKKTDIVISRTSEIKVIDKKSGIALSTNVIPYGSELLVSPGDKIKKGDVICKWDPYNGVIISEFSGKIEFENITQGQTFDVESDEQTGFQEKVIIESKNKRKIPTLHIKNSGGEIMRSYNLPVGAHLMVDDDEEIKIGKILVKIPRKSSKTGDITGGLPRLTELFEARNPSNPAVVSEIDGVVSFGKIKRGNREIIIESKLGVIKKYLVKLSNQILVQENDYVKAGMPLSDGSVTPEDILKIKGPSAVQQYLVNEVQEVYRLQGVQINDKHFEVVVRQMMRKVRIQDSGDTIFLENQLVHKEDFIEENDNIFGKKIIEEAGDSVNLKPGQIVTIRELRDENSILKREDKQLVTARDAESATAAPILQGITRASLQTKSFISAASFQETTKVLNEAAVSGKVDYLEGLKENVIVGHRIPAGTGLREFDDIIVGSKEELANMMEKKQQVNVNFN</sequence>
<dbReference type="GO" id="GO:0000428">
    <property type="term" value="C:DNA-directed RNA polymerase complex"/>
    <property type="evidence" value="ECO:0007669"/>
    <property type="project" value="UniProtKB-KW"/>
</dbReference>
<dbReference type="GO" id="GO:0008270">
    <property type="term" value="F:zinc ion binding"/>
    <property type="evidence" value="ECO:0007669"/>
    <property type="project" value="UniProtKB-UniRule"/>
</dbReference>
<feature type="binding site" evidence="7">
    <location>
        <position position="68"/>
    </location>
    <ligand>
        <name>Zn(2+)</name>
        <dbReference type="ChEBI" id="CHEBI:29105"/>
        <label>1</label>
    </ligand>
</feature>
<reference evidence="11" key="1">
    <citation type="submission" date="2006-03" db="EMBL/GenBank/DDBJ databases">
        <authorList>
            <person name="Bowman J."/>
            <person name="Ferriera S."/>
            <person name="Johnson J."/>
            <person name="Kravitz S."/>
            <person name="Halpern A."/>
            <person name="Remington K."/>
            <person name="Beeson K."/>
            <person name="Tran B."/>
            <person name="Rogers Y.-H."/>
            <person name="Friedman R."/>
            <person name="Venter J.C."/>
        </authorList>
    </citation>
    <scope>NUCLEOTIDE SEQUENCE [LARGE SCALE GENOMIC DNA]</scope>
    <source>
        <strain evidence="11">ATCC 700755</strain>
    </source>
</reference>
<comment type="cofactor">
    <cofactor evidence="7">
        <name>Zn(2+)</name>
        <dbReference type="ChEBI" id="CHEBI:29105"/>
    </cofactor>
    <text evidence="7">Binds 2 Zn(2+) ions per subunit.</text>
</comment>
<name>K4IV25_PSYTT</name>
<dbReference type="InterPro" id="IPR007083">
    <property type="entry name" value="RNA_pol_Rpb1_4"/>
</dbReference>
<evidence type="ECO:0000256" key="3">
    <source>
        <dbReference type="ARBA" id="ARBA00022695"/>
    </source>
</evidence>
<evidence type="ECO:0000256" key="7">
    <source>
        <dbReference type="HAMAP-Rule" id="MF_01322"/>
    </source>
</evidence>
<dbReference type="OrthoDB" id="9815296at2"/>
<feature type="binding site" evidence="7">
    <location>
        <position position="477"/>
    </location>
    <ligand>
        <name>Mg(2+)</name>
        <dbReference type="ChEBI" id="CHEBI:18420"/>
    </ligand>
</feature>
<dbReference type="Gene3D" id="1.10.1790.20">
    <property type="match status" value="1"/>
</dbReference>
<dbReference type="Gene3D" id="1.10.40.90">
    <property type="match status" value="1"/>
</dbReference>
<evidence type="ECO:0000256" key="6">
    <source>
        <dbReference type="ARBA" id="ARBA00048552"/>
    </source>
</evidence>
<dbReference type="STRING" id="313595.P700755_002582"/>
<dbReference type="PANTHER" id="PTHR19376">
    <property type="entry name" value="DNA-DIRECTED RNA POLYMERASE"/>
    <property type="match status" value="1"/>
</dbReference>
<dbReference type="GO" id="GO:0003899">
    <property type="term" value="F:DNA-directed RNA polymerase activity"/>
    <property type="evidence" value="ECO:0007669"/>
    <property type="project" value="UniProtKB-UniRule"/>
</dbReference>
<keyword evidence="1 7" id="KW-0240">DNA-directed RNA polymerase</keyword>
<dbReference type="InterPro" id="IPR007066">
    <property type="entry name" value="RNA_pol_Rpb1_3"/>
</dbReference>
<organism evidence="11 12">
    <name type="scientific">Psychroflexus torquis (strain ATCC 700755 / CIP 106069 / ACAM 623)</name>
    <dbReference type="NCBI Taxonomy" id="313595"/>
    <lineage>
        <taxon>Bacteria</taxon>
        <taxon>Pseudomonadati</taxon>
        <taxon>Bacteroidota</taxon>
        <taxon>Flavobacteriia</taxon>
        <taxon>Flavobacteriales</taxon>
        <taxon>Flavobacteriaceae</taxon>
        <taxon>Psychroflexus</taxon>
    </lineage>
</organism>
<feature type="binding site" evidence="7">
    <location>
        <position position="899"/>
    </location>
    <ligand>
        <name>Zn(2+)</name>
        <dbReference type="ChEBI" id="CHEBI:29105"/>
        <label>2</label>
    </ligand>
</feature>
<keyword evidence="3 7" id="KW-0548">Nucleotidyltransferase</keyword>
<dbReference type="Gene3D" id="4.10.860.120">
    <property type="entry name" value="RNA polymerase II, clamp domain"/>
    <property type="match status" value="1"/>
</dbReference>
<dbReference type="EMBL" id="CP003879">
    <property type="protein sequence ID" value="AFU69330.1"/>
    <property type="molecule type" value="Genomic_DNA"/>
</dbReference>
<evidence type="ECO:0000256" key="4">
    <source>
        <dbReference type="ARBA" id="ARBA00022723"/>
    </source>
</evidence>
<accession>K4IV25</accession>
<reference evidence="11" key="2">
    <citation type="submission" date="2012-09" db="EMBL/GenBank/DDBJ databases">
        <title>The complete sequence of Psychroflexus torquis an extreme psychrophile from sea-ice that is stimulated by light.</title>
        <authorList>
            <person name="Feng S."/>
            <person name="Powell S.M."/>
            <person name="Bowman J.P."/>
        </authorList>
    </citation>
    <scope>NUCLEOTIDE SEQUENCE [LARGE SCALE GENOMIC DNA]</scope>
    <source>
        <strain evidence="11">ATCC 700755</strain>
    </source>
</reference>
<comment type="similarity">
    <text evidence="7 8">Belongs to the RNA polymerase beta' chain family.</text>
</comment>
<dbReference type="Pfam" id="PF00623">
    <property type="entry name" value="RNA_pol_Rpb1_2"/>
    <property type="match status" value="1"/>
</dbReference>
<keyword evidence="5 7" id="KW-0804">Transcription</keyword>
<keyword evidence="12" id="KW-1185">Reference proteome</keyword>
<feature type="domain" description="RNA polymerase N-terminal" evidence="10">
    <location>
        <begin position="252"/>
        <end position="531"/>
    </location>
</feature>
<feature type="binding site" evidence="7">
    <location>
        <position position="81"/>
    </location>
    <ligand>
        <name>Zn(2+)</name>
        <dbReference type="ChEBI" id="CHEBI:29105"/>
        <label>1</label>
    </ligand>
</feature>
<dbReference type="Gene3D" id="2.40.40.20">
    <property type="match status" value="1"/>
</dbReference>
<evidence type="ECO:0000256" key="1">
    <source>
        <dbReference type="ARBA" id="ARBA00022478"/>
    </source>
</evidence>
<dbReference type="Gene3D" id="1.10.274.100">
    <property type="entry name" value="RNA polymerase Rpb1, domain 3"/>
    <property type="match status" value="2"/>
</dbReference>